<feature type="region of interest" description="Disordered" evidence="1">
    <location>
        <begin position="1"/>
        <end position="23"/>
    </location>
</feature>
<dbReference type="AlphaFoldDB" id="A0A7J8CHU8"/>
<name>A0A7J8CHU8_ROUAE</name>
<accession>A0A7J8CHU8</accession>
<reference evidence="2 3" key="1">
    <citation type="journal article" date="2020" name="Nature">
        <title>Six reference-quality genomes reveal evolution of bat adaptations.</title>
        <authorList>
            <person name="Jebb D."/>
            <person name="Huang Z."/>
            <person name="Pippel M."/>
            <person name="Hughes G.M."/>
            <person name="Lavrichenko K."/>
            <person name="Devanna P."/>
            <person name="Winkler S."/>
            <person name="Jermiin L.S."/>
            <person name="Skirmuntt E.C."/>
            <person name="Katzourakis A."/>
            <person name="Burkitt-Gray L."/>
            <person name="Ray D.A."/>
            <person name="Sullivan K.A.M."/>
            <person name="Roscito J.G."/>
            <person name="Kirilenko B.M."/>
            <person name="Davalos L.M."/>
            <person name="Corthals A.P."/>
            <person name="Power M.L."/>
            <person name="Jones G."/>
            <person name="Ransome R.D."/>
            <person name="Dechmann D.K.N."/>
            <person name="Locatelli A.G."/>
            <person name="Puechmaille S.J."/>
            <person name="Fedrigo O."/>
            <person name="Jarvis E.D."/>
            <person name="Hiller M."/>
            <person name="Vernes S.C."/>
            <person name="Myers E.W."/>
            <person name="Teeling E.C."/>
        </authorList>
    </citation>
    <scope>NUCLEOTIDE SEQUENCE [LARGE SCALE GENOMIC DNA]</scope>
    <source>
        <strain evidence="2">MRouAeg1</strain>
        <tissue evidence="2">Muscle</tissue>
    </source>
</reference>
<sequence>MEQAPFKSPSDPPPPLWPEVTTPAQLTPSSLERLPHPPSTVLSSLTGHKPTVCTVVRRSFLNSLIVFPLWLSHCPGGQSPVSQSLSRDRLCSLPSPHWAALAGRAPSTSGTCCCLTSRPLHLPGALPESPFPPCLFLTCQGPAELPPTKNACDPPPQALSILYCHPARSHSCSISGSHKWAGTPLVPDRGPQEFVEGKNK</sequence>
<comment type="caution">
    <text evidence="2">The sequence shown here is derived from an EMBL/GenBank/DDBJ whole genome shotgun (WGS) entry which is preliminary data.</text>
</comment>
<proteinExistence type="predicted"/>
<evidence type="ECO:0000313" key="3">
    <source>
        <dbReference type="Proteomes" id="UP000593571"/>
    </source>
</evidence>
<gene>
    <name evidence="2" type="ORF">HJG63_008996</name>
</gene>
<protein>
    <submittedName>
        <fullName evidence="2">Uncharacterized protein</fullName>
    </submittedName>
</protein>
<keyword evidence="3" id="KW-1185">Reference proteome</keyword>
<dbReference type="EMBL" id="JACASE010000014">
    <property type="protein sequence ID" value="KAF6410440.1"/>
    <property type="molecule type" value="Genomic_DNA"/>
</dbReference>
<evidence type="ECO:0000313" key="2">
    <source>
        <dbReference type="EMBL" id="KAF6410440.1"/>
    </source>
</evidence>
<evidence type="ECO:0000256" key="1">
    <source>
        <dbReference type="SAM" id="MobiDB-lite"/>
    </source>
</evidence>
<organism evidence="2 3">
    <name type="scientific">Rousettus aegyptiacus</name>
    <name type="common">Egyptian fruit bat</name>
    <name type="synonym">Pteropus aegyptiacus</name>
    <dbReference type="NCBI Taxonomy" id="9407"/>
    <lineage>
        <taxon>Eukaryota</taxon>
        <taxon>Metazoa</taxon>
        <taxon>Chordata</taxon>
        <taxon>Craniata</taxon>
        <taxon>Vertebrata</taxon>
        <taxon>Euteleostomi</taxon>
        <taxon>Mammalia</taxon>
        <taxon>Eutheria</taxon>
        <taxon>Laurasiatheria</taxon>
        <taxon>Chiroptera</taxon>
        <taxon>Yinpterochiroptera</taxon>
        <taxon>Pteropodoidea</taxon>
        <taxon>Pteropodidae</taxon>
        <taxon>Rousettinae</taxon>
        <taxon>Rousettus</taxon>
    </lineage>
</organism>
<dbReference type="Proteomes" id="UP000593571">
    <property type="component" value="Unassembled WGS sequence"/>
</dbReference>